<evidence type="ECO:0000256" key="7">
    <source>
        <dbReference type="ARBA" id="ARBA00022840"/>
    </source>
</evidence>
<keyword evidence="12 15" id="KW-0234">DNA repair</keyword>
<dbReference type="PROSITE" id="PS51194">
    <property type="entry name" value="HELICASE_CTER"/>
    <property type="match status" value="1"/>
</dbReference>
<dbReference type="SUPFAM" id="SSF52540">
    <property type="entry name" value="P-loop containing nucleoside triphosphate hydrolases"/>
    <property type="match status" value="2"/>
</dbReference>
<feature type="compositionally biased region" description="Polar residues" evidence="17">
    <location>
        <begin position="1265"/>
        <end position="1275"/>
    </location>
</feature>
<dbReference type="HOGENOM" id="CLU_000315_26_2_1"/>
<evidence type="ECO:0000256" key="14">
    <source>
        <dbReference type="ARBA" id="ARBA00049360"/>
    </source>
</evidence>
<comment type="subcellular location">
    <subcellularLocation>
        <location evidence="1 15">Nucleus</location>
    </subcellularLocation>
</comment>
<dbReference type="InterPro" id="IPR014001">
    <property type="entry name" value="Helicase_ATP-bd"/>
</dbReference>
<comment type="function">
    <text evidence="15">ATPase component of the INO80 complex which remodels chromatin by shifting nucleosomes and is involved in DNA repair.</text>
</comment>
<dbReference type="InterPro" id="IPR050520">
    <property type="entry name" value="INO80/SWR1_helicase"/>
</dbReference>
<feature type="coiled-coil region" evidence="16">
    <location>
        <begin position="354"/>
        <end position="391"/>
    </location>
</feature>
<proteinExistence type="inferred from homology"/>
<feature type="region of interest" description="Disordered" evidence="17">
    <location>
        <begin position="1217"/>
        <end position="1275"/>
    </location>
</feature>
<feature type="domain" description="Helicase C-terminal" evidence="19">
    <location>
        <begin position="1087"/>
        <end position="1250"/>
    </location>
</feature>
<evidence type="ECO:0000313" key="21">
    <source>
        <dbReference type="EMBL" id="EGV61370.1"/>
    </source>
</evidence>
<dbReference type="PANTHER" id="PTHR45685">
    <property type="entry name" value="HELICASE SRCAP-RELATED"/>
    <property type="match status" value="1"/>
</dbReference>
<dbReference type="InterPro" id="IPR031047">
    <property type="entry name" value="DEXQc_INO80"/>
</dbReference>
<dbReference type="PROSITE" id="PS51413">
    <property type="entry name" value="DBINO"/>
    <property type="match status" value="1"/>
</dbReference>
<feature type="region of interest" description="Disordered" evidence="17">
    <location>
        <begin position="406"/>
        <end position="428"/>
    </location>
</feature>
<dbReference type="InterPro" id="IPR001650">
    <property type="entry name" value="Helicase_C-like"/>
</dbReference>
<comment type="catalytic activity">
    <reaction evidence="14 15">
        <text>ATP + H2O = ADP + phosphate + H(+)</text>
        <dbReference type="Rhea" id="RHEA:13065"/>
        <dbReference type="ChEBI" id="CHEBI:15377"/>
        <dbReference type="ChEBI" id="CHEBI:15378"/>
        <dbReference type="ChEBI" id="CHEBI:30616"/>
        <dbReference type="ChEBI" id="CHEBI:43474"/>
        <dbReference type="ChEBI" id="CHEBI:456216"/>
    </reaction>
</comment>
<dbReference type="AlphaFoldDB" id="G3BA67"/>
<feature type="domain" description="Helicase ATP-binding" evidence="18">
    <location>
        <begin position="524"/>
        <end position="696"/>
    </location>
</feature>
<evidence type="ECO:0000256" key="1">
    <source>
        <dbReference type="ARBA" id="ARBA00004123"/>
    </source>
</evidence>
<dbReference type="OrthoDB" id="372624at2759"/>
<evidence type="ECO:0000259" key="20">
    <source>
        <dbReference type="PROSITE" id="PS51413"/>
    </source>
</evidence>
<evidence type="ECO:0000256" key="17">
    <source>
        <dbReference type="SAM" id="MobiDB-lite"/>
    </source>
</evidence>
<dbReference type="CDD" id="cd18793">
    <property type="entry name" value="SF2_C_SNF"/>
    <property type="match status" value="1"/>
</dbReference>
<feature type="region of interest" description="Disordered" evidence="17">
    <location>
        <begin position="187"/>
        <end position="238"/>
    </location>
</feature>
<dbReference type="FunFam" id="3.40.50.10810:FF:000022">
    <property type="entry name" value="Blast:Putative DNA helicase Ino80"/>
    <property type="match status" value="1"/>
</dbReference>
<dbReference type="Pfam" id="PF00271">
    <property type="entry name" value="Helicase_C"/>
    <property type="match status" value="1"/>
</dbReference>
<feature type="domain" description="DBINO" evidence="20">
    <location>
        <begin position="280"/>
        <end position="405"/>
    </location>
</feature>
<keyword evidence="7 15" id="KW-0067">ATP-binding</keyword>
<keyword evidence="11" id="KW-0804">Transcription</keyword>
<dbReference type="GO" id="GO:0016887">
    <property type="term" value="F:ATP hydrolysis activity"/>
    <property type="evidence" value="ECO:0007669"/>
    <property type="project" value="TreeGrafter"/>
</dbReference>
<evidence type="ECO:0000256" key="10">
    <source>
        <dbReference type="ARBA" id="ARBA00023159"/>
    </source>
</evidence>
<evidence type="ECO:0000313" key="22">
    <source>
        <dbReference type="Proteomes" id="UP000000707"/>
    </source>
</evidence>
<dbReference type="EMBL" id="GL996527">
    <property type="protein sequence ID" value="EGV61370.1"/>
    <property type="molecule type" value="Genomic_DNA"/>
</dbReference>
<feature type="compositionally biased region" description="Basic and acidic residues" evidence="17">
    <location>
        <begin position="1235"/>
        <end position="1249"/>
    </location>
</feature>
<evidence type="ECO:0000256" key="15">
    <source>
        <dbReference type="RuleBase" id="RU368001"/>
    </source>
</evidence>
<dbReference type="InterPro" id="IPR049730">
    <property type="entry name" value="SNF2/RAD54-like_C"/>
</dbReference>
<evidence type="ECO:0000259" key="19">
    <source>
        <dbReference type="PROSITE" id="PS51194"/>
    </source>
</evidence>
<dbReference type="PROSITE" id="PS51192">
    <property type="entry name" value="HELICASE_ATP_BIND_1"/>
    <property type="match status" value="1"/>
</dbReference>
<keyword evidence="22" id="KW-1185">Reference proteome</keyword>
<dbReference type="Proteomes" id="UP000000707">
    <property type="component" value="Unassembled WGS sequence"/>
</dbReference>
<dbReference type="CDD" id="cd18002">
    <property type="entry name" value="DEXQc_INO80"/>
    <property type="match status" value="1"/>
</dbReference>
<feature type="compositionally biased region" description="Basic residues" evidence="17">
    <location>
        <begin position="195"/>
        <end position="206"/>
    </location>
</feature>
<comment type="subunit">
    <text evidence="15">Component of the INO80 chromatin-remodeling complex.</text>
</comment>
<dbReference type="SMART" id="SM00490">
    <property type="entry name" value="HELICc"/>
    <property type="match status" value="1"/>
</dbReference>
<dbReference type="InterPro" id="IPR000330">
    <property type="entry name" value="SNF2_N"/>
</dbReference>
<keyword evidence="9 15" id="KW-0238">DNA-binding</keyword>
<dbReference type="PANTHER" id="PTHR45685:SF2">
    <property type="entry name" value="CHROMATIN-REMODELING ATPASE INO80"/>
    <property type="match status" value="1"/>
</dbReference>
<evidence type="ECO:0000259" key="18">
    <source>
        <dbReference type="PROSITE" id="PS51192"/>
    </source>
</evidence>
<keyword evidence="4" id="KW-0547">Nucleotide-binding</keyword>
<dbReference type="InterPro" id="IPR038718">
    <property type="entry name" value="SNF2-like_sf"/>
</dbReference>
<dbReference type="SMART" id="SM00487">
    <property type="entry name" value="DEXDc"/>
    <property type="match status" value="1"/>
</dbReference>
<keyword evidence="6 15" id="KW-0378">Hydrolase</keyword>
<dbReference type="KEGG" id="cten:18249867"/>
<feature type="compositionally biased region" description="Polar residues" evidence="17">
    <location>
        <begin position="74"/>
        <end position="84"/>
    </location>
</feature>
<evidence type="ECO:0000256" key="12">
    <source>
        <dbReference type="ARBA" id="ARBA00023204"/>
    </source>
</evidence>
<accession>G3BA67</accession>
<evidence type="ECO:0000256" key="11">
    <source>
        <dbReference type="ARBA" id="ARBA00023163"/>
    </source>
</evidence>
<organism evidence="22">
    <name type="scientific">Candida tenuis (strain ATCC 10573 / BCRC 21748 / CBS 615 / JCM 9827 / NBRC 10315 / NRRL Y-1498 / VKM Y-70)</name>
    <name type="common">Yeast</name>
    <name type="synonym">Yamadazyma tenuis</name>
    <dbReference type="NCBI Taxonomy" id="590646"/>
    <lineage>
        <taxon>Eukaryota</taxon>
        <taxon>Fungi</taxon>
        <taxon>Dikarya</taxon>
        <taxon>Ascomycota</taxon>
        <taxon>Saccharomycotina</taxon>
        <taxon>Pichiomycetes</taxon>
        <taxon>Debaryomycetaceae</taxon>
        <taxon>Yamadazyma</taxon>
    </lineage>
</organism>
<evidence type="ECO:0000256" key="6">
    <source>
        <dbReference type="ARBA" id="ARBA00022801"/>
    </source>
</evidence>
<dbReference type="GO" id="GO:0040029">
    <property type="term" value="P:epigenetic regulation of gene expression"/>
    <property type="evidence" value="ECO:0007669"/>
    <property type="project" value="UniProtKB-ARBA"/>
</dbReference>
<dbReference type="Pfam" id="PF13892">
    <property type="entry name" value="DBINO"/>
    <property type="match status" value="1"/>
</dbReference>
<dbReference type="eggNOG" id="KOG0388">
    <property type="taxonomic scope" value="Eukaryota"/>
</dbReference>
<keyword evidence="8" id="KW-0805">Transcription regulation</keyword>
<dbReference type="STRING" id="590646.G3BA67"/>
<dbReference type="GO" id="GO:0010557">
    <property type="term" value="P:positive regulation of macromolecule biosynthetic process"/>
    <property type="evidence" value="ECO:0007669"/>
    <property type="project" value="UniProtKB-ARBA"/>
</dbReference>
<evidence type="ECO:0000256" key="8">
    <source>
        <dbReference type="ARBA" id="ARBA00023015"/>
    </source>
</evidence>
<dbReference type="GO" id="GO:0031011">
    <property type="term" value="C:Ino80 complex"/>
    <property type="evidence" value="ECO:0007669"/>
    <property type="project" value="UniProtKB-UniRule"/>
</dbReference>
<sequence length="1275" mass="146088">MNISSMLSNDSDGNPNPGVDGYDGLLMSSSTVHPTSASTSTTSDNHISRDTSNGNWHQVVSGATEGTNGFVPGENQQSSSSYGISDDTTSHILGQLLPPSFYSEPKSELGPVDPVHLAKLESKLSKMVEIDRQLGQLNNLSMVDAELKNRWSRLANDEHNILVLNKTYLDNKQELYEAYGEPRVKLGATRSSTKVTKKPVPKRPLKRAPAGDAANNEIGGVSADEPKKRKRRVVSKSAYGDDGSIEEIKRASNDDDDKLKGSTKEEKFVAKQYENVFISIWKDLSRKDGPKVSRLMQQATQARLINLRKTSILAAREAKRWQLKNNKNQKDLSSKARRAMREMFNFWKRNERVERELRRKHEKELMDKAKKEEEDREAKRQSRKLNFLITQTELYSHFIGKKIKTSEYEGNDTDPNLPQAPSENNYDKYSGVSSEATDFNKIDFDNEDEETLHKAAAANAQLALETAQNKANEFDGEPLKNPDTNGEEMNFQNPTLMGDINISQPSLLKCTLKEYQLKGLNWLANLYEQGINGILADEMGLGKTVQSISVLSYLAETHGVWGPFLVVTPASTLHNWQQEITKFVPEFKVLPYWGNSKDRKVLRKFWDRKNVRYTKDSPFHVLVTSYQLVVADAAYFQKMKWQYMILDEAQAIKSSQSSRWKSLLGFNCRNRLLLTGTPIQNSMQELWALLHFIMPSLFDSHDEFSDWFSKDIESHAQSNTQLNEQQLKRLHVILKPFMLRRIKKNVQSELGDKVEIDLFCDLTNRQKKYYQMLRSQISIMDLLDTANNNKSDDDSAQTLINLVMQFRKVCNHPDLFERADVKSSFAFSTFSDTQSFMRESNDLELSYTTKNLINFDLPRLVYDELLSPGYNSDFGIKRKISGMFNIYDPANQAEEDHSWLRFVDTTKSETNKLMHQHILTRAIAHKQYTDINYSKINRLNYLYDGEYVPENKKLLISDYENNYSLVSNSEHMKELYSVLTKVYEDMKVSSLKPAAEPIATAPPITFNCNSNSFNFHVNDTLFDSSIRSGLYPLSLNTEYDLMQKKVPVTQYPKSNMLPAPLNKLIDYSNIRMPSMTRFITESGKLARLDQLLVELKQNDHRVLIYFQMTKMMDLMEEYLTYRQHTYIRLDGSSKLDDRRDLVHDWQNKPEIFVFLLSTRAGGLGINLTAADTVIFYDSDWNPTIDSQAMDRAHRLGQTKQVTVYRLLARGTIEERMRDRAKQKEQVQQVVMEGKSTTHKDETKDKKKDVAYLLLGGDSDDKSATPEPQNSNASTE</sequence>
<dbReference type="Gene3D" id="3.40.50.300">
    <property type="entry name" value="P-loop containing nucleotide triphosphate hydrolases"/>
    <property type="match status" value="2"/>
</dbReference>
<comment type="domain">
    <text evidence="15">The DBINO region is involved in binding to DNA.</text>
</comment>
<evidence type="ECO:0000256" key="5">
    <source>
        <dbReference type="ARBA" id="ARBA00022763"/>
    </source>
</evidence>
<keyword evidence="13" id="KW-0539">Nucleus</keyword>
<dbReference type="GeneID" id="18249867"/>
<dbReference type="GO" id="GO:0005524">
    <property type="term" value="F:ATP binding"/>
    <property type="evidence" value="ECO:0007669"/>
    <property type="project" value="UniProtKB-UniRule"/>
</dbReference>
<evidence type="ECO:0000256" key="9">
    <source>
        <dbReference type="ARBA" id="ARBA00023125"/>
    </source>
</evidence>
<evidence type="ECO:0000256" key="4">
    <source>
        <dbReference type="ARBA" id="ARBA00022741"/>
    </source>
</evidence>
<protein>
    <recommendedName>
        <fullName evidence="3 15">Chromatin-remodeling ATPase INO80</fullName>
        <ecNumber evidence="15">3.6.4.-</ecNumber>
    </recommendedName>
</protein>
<comment type="similarity">
    <text evidence="2 15">Belongs to the SNF2/RAD54 helicase family.</text>
</comment>
<gene>
    <name evidence="21" type="ORF">CANTEDRAFT_135337</name>
</gene>
<dbReference type="GO" id="GO:0006366">
    <property type="term" value="P:transcription by RNA polymerase II"/>
    <property type="evidence" value="ECO:0007669"/>
    <property type="project" value="UniProtKB-ARBA"/>
</dbReference>
<name>G3BA67_CANTC</name>
<feature type="region of interest" description="Disordered" evidence="17">
    <location>
        <begin position="65"/>
        <end position="84"/>
    </location>
</feature>
<feature type="compositionally biased region" description="Polar residues" evidence="17">
    <location>
        <begin position="413"/>
        <end position="424"/>
    </location>
</feature>
<evidence type="ECO:0000256" key="2">
    <source>
        <dbReference type="ARBA" id="ARBA00007025"/>
    </source>
</evidence>
<evidence type="ECO:0000256" key="13">
    <source>
        <dbReference type="ARBA" id="ARBA00023242"/>
    </source>
</evidence>
<dbReference type="GO" id="GO:0051276">
    <property type="term" value="P:chromosome organization"/>
    <property type="evidence" value="ECO:0007669"/>
    <property type="project" value="UniProtKB-ARBA"/>
</dbReference>
<dbReference type="InterPro" id="IPR027417">
    <property type="entry name" value="P-loop_NTPase"/>
</dbReference>
<keyword evidence="10" id="KW-0010">Activator</keyword>
<feature type="compositionally biased region" description="Polar residues" evidence="17">
    <location>
        <begin position="27"/>
        <end position="52"/>
    </location>
</feature>
<dbReference type="Gene3D" id="3.40.50.10810">
    <property type="entry name" value="Tandem AAA-ATPase domain"/>
    <property type="match status" value="1"/>
</dbReference>
<dbReference type="EC" id="3.6.4.-" evidence="15"/>
<dbReference type="FunFam" id="3.40.50.300:FF:001269">
    <property type="entry name" value="SNF2 family helicase/ATPase"/>
    <property type="match status" value="1"/>
</dbReference>
<dbReference type="GO" id="GO:0140658">
    <property type="term" value="F:ATP-dependent chromatin remodeler activity"/>
    <property type="evidence" value="ECO:0007669"/>
    <property type="project" value="InterPro"/>
</dbReference>
<keyword evidence="16" id="KW-0175">Coiled coil</keyword>
<dbReference type="GO" id="GO:0006281">
    <property type="term" value="P:DNA repair"/>
    <property type="evidence" value="ECO:0007669"/>
    <property type="project" value="UniProtKB-UniRule"/>
</dbReference>
<dbReference type="GO" id="GO:0042393">
    <property type="term" value="F:histone binding"/>
    <property type="evidence" value="ECO:0007669"/>
    <property type="project" value="TreeGrafter"/>
</dbReference>
<dbReference type="GO" id="GO:0003677">
    <property type="term" value="F:DNA binding"/>
    <property type="evidence" value="ECO:0007669"/>
    <property type="project" value="UniProtKB-UniRule"/>
</dbReference>
<evidence type="ECO:0000256" key="3">
    <source>
        <dbReference type="ARBA" id="ARBA00019805"/>
    </source>
</evidence>
<dbReference type="InterPro" id="IPR020838">
    <property type="entry name" value="DBINO"/>
</dbReference>
<reference evidence="21 22" key="1">
    <citation type="journal article" date="2011" name="Proc. Natl. Acad. Sci. U.S.A.">
        <title>Comparative genomics of xylose-fermenting fungi for enhanced biofuel production.</title>
        <authorList>
            <person name="Wohlbach D.J."/>
            <person name="Kuo A."/>
            <person name="Sato T.K."/>
            <person name="Potts K.M."/>
            <person name="Salamov A.A."/>
            <person name="LaButti K.M."/>
            <person name="Sun H."/>
            <person name="Clum A."/>
            <person name="Pangilinan J.L."/>
            <person name="Lindquist E.A."/>
            <person name="Lucas S."/>
            <person name="Lapidus A."/>
            <person name="Jin M."/>
            <person name="Gunawan C."/>
            <person name="Balan V."/>
            <person name="Dale B.E."/>
            <person name="Jeffries T.W."/>
            <person name="Zinkel R."/>
            <person name="Barry K.W."/>
            <person name="Grigoriev I.V."/>
            <person name="Gasch A.P."/>
        </authorList>
    </citation>
    <scope>NUCLEOTIDE SEQUENCE [LARGE SCALE GENOMIC DNA]</scope>
    <source>
        <strain evidence="22">ATCC 10573 / BCRC 21748 / CBS 615 / JCM 9827 / NBRC 10315 / NRRL Y-1498 / VKM Y-70</strain>
    </source>
</reference>
<feature type="compositionally biased region" description="Polar residues" evidence="17">
    <location>
        <begin position="1"/>
        <end position="14"/>
    </location>
</feature>
<keyword evidence="5 15" id="KW-0227">DNA damage</keyword>
<evidence type="ECO:0000256" key="16">
    <source>
        <dbReference type="SAM" id="Coils"/>
    </source>
</evidence>
<feature type="region of interest" description="Disordered" evidence="17">
    <location>
        <begin position="1"/>
        <end position="52"/>
    </location>
</feature>
<dbReference type="Pfam" id="PF00176">
    <property type="entry name" value="SNF2-rel_dom"/>
    <property type="match status" value="1"/>
</dbReference>